<dbReference type="AlphaFoldDB" id="A0A423K011"/>
<sequence>MTNVTRLRHVLPMSPDINKAISDLDSAIAKVVDAAKAAGLPQGLVVSLLHGHAHAQTHIMVS</sequence>
<gene>
    <name evidence="1" type="ORF">BK666_20900</name>
</gene>
<dbReference type="EMBL" id="MOBQ01000024">
    <property type="protein sequence ID" value="RON43530.1"/>
    <property type="molecule type" value="Genomic_DNA"/>
</dbReference>
<accession>A0A423K011</accession>
<proteinExistence type="predicted"/>
<organism evidence="1 2">
    <name type="scientific">Pseudomonas frederiksbergensis</name>
    <dbReference type="NCBI Taxonomy" id="104087"/>
    <lineage>
        <taxon>Bacteria</taxon>
        <taxon>Pseudomonadati</taxon>
        <taxon>Pseudomonadota</taxon>
        <taxon>Gammaproteobacteria</taxon>
        <taxon>Pseudomonadales</taxon>
        <taxon>Pseudomonadaceae</taxon>
        <taxon>Pseudomonas</taxon>
    </lineage>
</organism>
<dbReference type="RefSeq" id="WP_123512704.1">
    <property type="nucleotide sequence ID" value="NZ_MOBQ01000024.1"/>
</dbReference>
<protein>
    <submittedName>
        <fullName evidence="1">Uncharacterized protein</fullName>
    </submittedName>
</protein>
<comment type="caution">
    <text evidence="1">The sequence shown here is derived from an EMBL/GenBank/DDBJ whole genome shotgun (WGS) entry which is preliminary data.</text>
</comment>
<name>A0A423K011_9PSED</name>
<dbReference type="Proteomes" id="UP000285349">
    <property type="component" value="Unassembled WGS sequence"/>
</dbReference>
<evidence type="ECO:0000313" key="1">
    <source>
        <dbReference type="EMBL" id="RON43530.1"/>
    </source>
</evidence>
<reference evidence="1 2" key="1">
    <citation type="submission" date="2016-10" db="EMBL/GenBank/DDBJ databases">
        <title>Comparative genome analysis of multiple Pseudomonas spp. focuses on biocontrol and plant growth promoting traits.</title>
        <authorList>
            <person name="Tao X.-Y."/>
            <person name="Taylor C.G."/>
        </authorList>
    </citation>
    <scope>NUCLEOTIDE SEQUENCE [LARGE SCALE GENOMIC DNA]</scope>
    <source>
        <strain evidence="1 2">37A10</strain>
    </source>
</reference>
<evidence type="ECO:0000313" key="2">
    <source>
        <dbReference type="Proteomes" id="UP000285349"/>
    </source>
</evidence>